<dbReference type="RefSeq" id="WP_183340264.1">
    <property type="nucleotide sequence ID" value="NZ_JACHZG010000001.1"/>
</dbReference>
<evidence type="ECO:0000313" key="7">
    <source>
        <dbReference type="Proteomes" id="UP000565572"/>
    </source>
</evidence>
<dbReference type="InterPro" id="IPR036388">
    <property type="entry name" value="WH-like_DNA-bd_sf"/>
</dbReference>
<dbReference type="Gene3D" id="1.10.10.10">
    <property type="entry name" value="Winged helix-like DNA-binding domain superfamily/Winged helix DNA-binding domain"/>
    <property type="match status" value="1"/>
</dbReference>
<dbReference type="EMBL" id="JACHZG010000001">
    <property type="protein sequence ID" value="MBB3328408.1"/>
    <property type="molecule type" value="Genomic_DNA"/>
</dbReference>
<sequence>MHLDLDGLAAFLVVCEEAHYARAARRLHLSASALTRQVQHLEQQLGTRLIERGPAGFERLTPAGERLRGSGPALLEHARTVGRTTAGGAGTMTLRVGLPGAVGDYPSRRLLDGLRARALARRPSVHLRFLGVPLPLLDESLDRELVDVLWTIEHAALRQHQTVLAAVERVGLVARSHRLPGNEVDGGAFAELPLLRDPTVDRGWMAPWVLADLRPTSAARLVDVSARGVADVIRAVAEDRAVTVVHAPQARYLPSCVRTVALTEVAEVRYVAARRVDDRRREVSDVIALMRESAVRDATSVTVAVGRDLLMRPRGDRPGA</sequence>
<reference evidence="6 7" key="1">
    <citation type="submission" date="2020-08" db="EMBL/GenBank/DDBJ databases">
        <title>Sequencing the genomes of 1000 actinobacteria strains.</title>
        <authorList>
            <person name="Klenk H.-P."/>
        </authorList>
    </citation>
    <scope>NUCLEOTIDE SEQUENCE [LARGE SCALE GENOMIC DNA]</scope>
    <source>
        <strain evidence="6 7">DSM 11053</strain>
    </source>
</reference>
<dbReference type="InterPro" id="IPR036390">
    <property type="entry name" value="WH_DNA-bd_sf"/>
</dbReference>
<feature type="domain" description="HTH lysR-type" evidence="5">
    <location>
        <begin position="3"/>
        <end position="61"/>
    </location>
</feature>
<dbReference type="PRINTS" id="PR00039">
    <property type="entry name" value="HTHLYSR"/>
</dbReference>
<protein>
    <submittedName>
        <fullName evidence="6">DNA-binding transcriptional LysR family regulator</fullName>
    </submittedName>
</protein>
<keyword evidence="3 6" id="KW-0238">DNA-binding</keyword>
<dbReference type="AlphaFoldDB" id="A0A7W5JY12"/>
<evidence type="ECO:0000256" key="2">
    <source>
        <dbReference type="ARBA" id="ARBA00023015"/>
    </source>
</evidence>
<evidence type="ECO:0000256" key="3">
    <source>
        <dbReference type="ARBA" id="ARBA00023125"/>
    </source>
</evidence>
<organism evidence="6 7">
    <name type="scientific">Microlunatus antarcticus</name>
    <dbReference type="NCBI Taxonomy" id="53388"/>
    <lineage>
        <taxon>Bacteria</taxon>
        <taxon>Bacillati</taxon>
        <taxon>Actinomycetota</taxon>
        <taxon>Actinomycetes</taxon>
        <taxon>Propionibacteriales</taxon>
        <taxon>Propionibacteriaceae</taxon>
        <taxon>Microlunatus</taxon>
    </lineage>
</organism>
<gene>
    <name evidence="6" type="ORF">FHX39_003352</name>
</gene>
<dbReference type="Pfam" id="PF00126">
    <property type="entry name" value="HTH_1"/>
    <property type="match status" value="1"/>
</dbReference>
<keyword evidence="4" id="KW-0804">Transcription</keyword>
<evidence type="ECO:0000259" key="5">
    <source>
        <dbReference type="PROSITE" id="PS50931"/>
    </source>
</evidence>
<dbReference type="Proteomes" id="UP000565572">
    <property type="component" value="Unassembled WGS sequence"/>
</dbReference>
<evidence type="ECO:0000313" key="6">
    <source>
        <dbReference type="EMBL" id="MBB3328408.1"/>
    </source>
</evidence>
<dbReference type="GO" id="GO:0003677">
    <property type="term" value="F:DNA binding"/>
    <property type="evidence" value="ECO:0007669"/>
    <property type="project" value="UniProtKB-KW"/>
</dbReference>
<accession>A0A7W5JY12</accession>
<evidence type="ECO:0000256" key="4">
    <source>
        <dbReference type="ARBA" id="ARBA00023163"/>
    </source>
</evidence>
<keyword evidence="2" id="KW-0805">Transcription regulation</keyword>
<dbReference type="InterPro" id="IPR000847">
    <property type="entry name" value="LysR_HTH_N"/>
</dbReference>
<dbReference type="PROSITE" id="PS50931">
    <property type="entry name" value="HTH_LYSR"/>
    <property type="match status" value="1"/>
</dbReference>
<proteinExistence type="inferred from homology"/>
<dbReference type="PANTHER" id="PTHR30346">
    <property type="entry name" value="TRANSCRIPTIONAL DUAL REGULATOR HCAR-RELATED"/>
    <property type="match status" value="1"/>
</dbReference>
<comment type="caution">
    <text evidence="6">The sequence shown here is derived from an EMBL/GenBank/DDBJ whole genome shotgun (WGS) entry which is preliminary data.</text>
</comment>
<comment type="similarity">
    <text evidence="1">Belongs to the LysR transcriptional regulatory family.</text>
</comment>
<evidence type="ECO:0000256" key="1">
    <source>
        <dbReference type="ARBA" id="ARBA00009437"/>
    </source>
</evidence>
<dbReference type="GO" id="GO:0032993">
    <property type="term" value="C:protein-DNA complex"/>
    <property type="evidence" value="ECO:0007669"/>
    <property type="project" value="TreeGrafter"/>
</dbReference>
<dbReference type="SUPFAM" id="SSF46785">
    <property type="entry name" value="Winged helix' DNA-binding domain"/>
    <property type="match status" value="1"/>
</dbReference>
<dbReference type="GO" id="GO:0003700">
    <property type="term" value="F:DNA-binding transcription factor activity"/>
    <property type="evidence" value="ECO:0007669"/>
    <property type="project" value="InterPro"/>
</dbReference>
<keyword evidence="7" id="KW-1185">Reference proteome</keyword>
<name>A0A7W5JY12_9ACTN</name>
<dbReference type="PANTHER" id="PTHR30346:SF28">
    <property type="entry name" value="HTH-TYPE TRANSCRIPTIONAL REGULATOR CYNR"/>
    <property type="match status" value="1"/>
</dbReference>